<protein>
    <submittedName>
        <fullName evidence="1">CCD58-like protein</fullName>
    </submittedName>
</protein>
<dbReference type="EMBL" id="CP111017">
    <property type="protein sequence ID" value="WAR07831.1"/>
    <property type="molecule type" value="Genomic_DNA"/>
</dbReference>
<name>A0ABY7EGB1_MYAAR</name>
<keyword evidence="2" id="KW-1185">Reference proteome</keyword>
<evidence type="ECO:0000313" key="1">
    <source>
        <dbReference type="EMBL" id="WAR07831.1"/>
    </source>
</evidence>
<evidence type="ECO:0000313" key="2">
    <source>
        <dbReference type="Proteomes" id="UP001164746"/>
    </source>
</evidence>
<organism evidence="1 2">
    <name type="scientific">Mya arenaria</name>
    <name type="common">Soft-shell clam</name>
    <dbReference type="NCBI Taxonomy" id="6604"/>
    <lineage>
        <taxon>Eukaryota</taxon>
        <taxon>Metazoa</taxon>
        <taxon>Spiralia</taxon>
        <taxon>Lophotrochozoa</taxon>
        <taxon>Mollusca</taxon>
        <taxon>Bivalvia</taxon>
        <taxon>Autobranchia</taxon>
        <taxon>Heteroconchia</taxon>
        <taxon>Euheterodonta</taxon>
        <taxon>Imparidentia</taxon>
        <taxon>Neoheterodontei</taxon>
        <taxon>Myida</taxon>
        <taxon>Myoidea</taxon>
        <taxon>Myidae</taxon>
        <taxon>Mya</taxon>
    </lineage>
</organism>
<reference evidence="1" key="1">
    <citation type="submission" date="2022-11" db="EMBL/GenBank/DDBJ databases">
        <title>Centuries of genome instability and evolution in soft-shell clam transmissible cancer (bioRxiv).</title>
        <authorList>
            <person name="Hart S.F.M."/>
            <person name="Yonemitsu M.A."/>
            <person name="Giersch R.M."/>
            <person name="Beal B.F."/>
            <person name="Arriagada G."/>
            <person name="Davis B.W."/>
            <person name="Ostrander E.A."/>
            <person name="Goff S.P."/>
            <person name="Metzger M.J."/>
        </authorList>
    </citation>
    <scope>NUCLEOTIDE SEQUENCE</scope>
    <source>
        <strain evidence="1">MELC-2E11</strain>
        <tissue evidence="1">Siphon/mantle</tissue>
    </source>
</reference>
<proteinExistence type="predicted"/>
<gene>
    <name evidence="1" type="ORF">MAR_017789</name>
</gene>
<sequence>MAAPMVDGTKDFCPCDDIIRFTKTLNKLRQSDDRFIYKLNSMLPTQTFKTRVNPKEECAHLYEHSEIHELRQKQAENRDDTIVREKLHTATYMIKQFQKELFYERCGDHYQPSSS</sequence>
<dbReference type="Proteomes" id="UP001164746">
    <property type="component" value="Chromosome 6"/>
</dbReference>
<accession>A0ABY7EGB1</accession>